<organism evidence="1 2">
    <name type="scientific">Porphyromonas levii</name>
    <dbReference type="NCBI Taxonomy" id="28114"/>
    <lineage>
        <taxon>Bacteria</taxon>
        <taxon>Pseudomonadati</taxon>
        <taxon>Bacteroidota</taxon>
        <taxon>Bacteroidia</taxon>
        <taxon>Bacteroidales</taxon>
        <taxon>Porphyromonadaceae</taxon>
        <taxon>Porphyromonas</taxon>
    </lineage>
</organism>
<protein>
    <recommendedName>
        <fullName evidence="3">Fimbrillin family protein</fullName>
    </recommendedName>
</protein>
<proteinExistence type="predicted"/>
<sequence length="404" mass="45954">MMSNKYHTVALLVTLLMTVLSVGCKREESPSSSPDKYTTYLRFVMSGIKMPGDSNTRAQGDELSVNSDHTDFEDYVARLAVLVYDATTGELVKASFVYNSDFVLGIPLAQGERKNFHFCFIANFPMSWGNTLLGIKTYEGLKRTLQEIEPFRSRDRGLELYDGAGEDYYFPMSRIYENNEVWAGLPTTRENPQTFLPKSEGNGSLMPISKYPTNKETDEDQATVNLIRTAAKVSIRINGAEGVERVVMQNIKPVHSYMECSPSNFPEGQLIRREFKVADEEAFERGTYQAQMYIPENILGVSGPNLHWDSYKRSPGKGSICYLTIVMKDGSSYNIPIISNELGEYDYFDIAYGQNHDNIPNFNIIRNHEYQFDITVPELTSDLDIKVHYVVKPWDVQKIEIPFE</sequence>
<reference evidence="1 2" key="1">
    <citation type="submission" date="2019-03" db="EMBL/GenBank/DDBJ databases">
        <title>Porphyromonas levii Isolated from the Uterus of Dairy Cows.</title>
        <authorList>
            <person name="Francis A.M."/>
        </authorList>
    </citation>
    <scope>NUCLEOTIDE SEQUENCE [LARGE SCALE GENOMIC DNA]</scope>
    <source>
        <strain evidence="1 2">AF5678</strain>
    </source>
</reference>
<comment type="caution">
    <text evidence="1">The sequence shown here is derived from an EMBL/GenBank/DDBJ whole genome shotgun (WGS) entry which is preliminary data.</text>
</comment>
<evidence type="ECO:0000313" key="2">
    <source>
        <dbReference type="Proteomes" id="UP000297225"/>
    </source>
</evidence>
<name>A0A4Y8WNF0_9PORP</name>
<keyword evidence="2" id="KW-1185">Reference proteome</keyword>
<gene>
    <name evidence="1" type="ORF">E4P47_06295</name>
</gene>
<dbReference type="Proteomes" id="UP000297225">
    <property type="component" value="Unassembled WGS sequence"/>
</dbReference>
<evidence type="ECO:0000313" key="1">
    <source>
        <dbReference type="EMBL" id="TFH94740.1"/>
    </source>
</evidence>
<evidence type="ECO:0008006" key="3">
    <source>
        <dbReference type="Google" id="ProtNLM"/>
    </source>
</evidence>
<dbReference type="PROSITE" id="PS51257">
    <property type="entry name" value="PROKAR_LIPOPROTEIN"/>
    <property type="match status" value="1"/>
</dbReference>
<dbReference type="OrthoDB" id="1014294at2"/>
<dbReference type="EMBL" id="SPNC01000090">
    <property type="protein sequence ID" value="TFH94740.1"/>
    <property type="molecule type" value="Genomic_DNA"/>
</dbReference>
<dbReference type="AlphaFoldDB" id="A0A4Y8WNF0"/>
<dbReference type="STRING" id="1122973.GCA_000379925_01135"/>
<dbReference type="RefSeq" id="WP_134849777.1">
    <property type="nucleotide sequence ID" value="NZ_CP197400.1"/>
</dbReference>
<accession>A0A4Y8WNF0</accession>